<comment type="function">
    <text evidence="1 11">Catalyzes the reversible adenylation of nicotinate mononucleotide (NaMN) to nicotinic acid adenine dinucleotide (NaAD).</text>
</comment>
<comment type="catalytic activity">
    <reaction evidence="10 11">
        <text>nicotinate beta-D-ribonucleotide + ATP + H(+) = deamido-NAD(+) + diphosphate</text>
        <dbReference type="Rhea" id="RHEA:22860"/>
        <dbReference type="ChEBI" id="CHEBI:15378"/>
        <dbReference type="ChEBI" id="CHEBI:30616"/>
        <dbReference type="ChEBI" id="CHEBI:33019"/>
        <dbReference type="ChEBI" id="CHEBI:57502"/>
        <dbReference type="ChEBI" id="CHEBI:58437"/>
        <dbReference type="EC" id="2.7.7.18"/>
    </reaction>
</comment>
<dbReference type="PANTHER" id="PTHR39321">
    <property type="entry name" value="NICOTINATE-NUCLEOTIDE ADENYLYLTRANSFERASE-RELATED"/>
    <property type="match status" value="1"/>
</dbReference>
<evidence type="ECO:0000256" key="9">
    <source>
        <dbReference type="ARBA" id="ARBA00023027"/>
    </source>
</evidence>
<keyword evidence="6 11" id="KW-0548">Nucleotidyltransferase</keyword>
<evidence type="ECO:0000256" key="11">
    <source>
        <dbReference type="HAMAP-Rule" id="MF_00244"/>
    </source>
</evidence>
<dbReference type="GO" id="GO:0004515">
    <property type="term" value="F:nicotinate-nucleotide adenylyltransferase activity"/>
    <property type="evidence" value="ECO:0007669"/>
    <property type="project" value="UniProtKB-UniRule"/>
</dbReference>
<keyword evidence="7 11" id="KW-0547">Nucleotide-binding</keyword>
<evidence type="ECO:0000256" key="7">
    <source>
        <dbReference type="ARBA" id="ARBA00022741"/>
    </source>
</evidence>
<keyword evidence="9 11" id="KW-0520">NAD</keyword>
<evidence type="ECO:0000256" key="6">
    <source>
        <dbReference type="ARBA" id="ARBA00022695"/>
    </source>
</evidence>
<sequence length="205" mass="22963">MQKSSNLLHNLRVGLLGGSFNPPHAGHRQISLQGMRLMRLDFVIWLVTPGNPQKNAGDYADLGTRMTAAKACAAHPRILISDFESEHGLTYTAETLDLLTSKYPSTRFVWMMGADNLNSFHTWRDWKRIAATMPIAVFNRPGNRIAPLTSPAAHALERFRVPVEQAAILPDCAAPAWSYFPGTLNRESSTQLRQTRPDWPRSVEK</sequence>
<dbReference type="Pfam" id="PF01467">
    <property type="entry name" value="CTP_transf_like"/>
    <property type="match status" value="1"/>
</dbReference>
<dbReference type="RefSeq" id="WP_188157838.1">
    <property type="nucleotide sequence ID" value="NZ_BMGH01000001.1"/>
</dbReference>
<dbReference type="InterPro" id="IPR014729">
    <property type="entry name" value="Rossmann-like_a/b/a_fold"/>
</dbReference>
<dbReference type="AlphaFoldDB" id="A0A8J2V3L5"/>
<dbReference type="EMBL" id="BMGH01000001">
    <property type="protein sequence ID" value="GGD17413.1"/>
    <property type="molecule type" value="Genomic_DNA"/>
</dbReference>
<gene>
    <name evidence="11 13" type="primary">nadD</name>
    <name evidence="13" type="ORF">GCM10011342_27770</name>
</gene>
<proteinExistence type="inferred from homology"/>
<evidence type="ECO:0000256" key="2">
    <source>
        <dbReference type="ARBA" id="ARBA00005019"/>
    </source>
</evidence>
<dbReference type="EC" id="2.7.7.18" evidence="11"/>
<evidence type="ECO:0000256" key="8">
    <source>
        <dbReference type="ARBA" id="ARBA00022840"/>
    </source>
</evidence>
<dbReference type="PANTHER" id="PTHR39321:SF3">
    <property type="entry name" value="PHOSPHOPANTETHEINE ADENYLYLTRANSFERASE"/>
    <property type="match status" value="1"/>
</dbReference>
<evidence type="ECO:0000256" key="10">
    <source>
        <dbReference type="ARBA" id="ARBA00048721"/>
    </source>
</evidence>
<dbReference type="GO" id="GO:0009435">
    <property type="term" value="P:NAD+ biosynthetic process"/>
    <property type="evidence" value="ECO:0007669"/>
    <property type="project" value="UniProtKB-UniRule"/>
</dbReference>
<dbReference type="HAMAP" id="MF_00244">
    <property type="entry name" value="NaMN_adenylyltr"/>
    <property type="match status" value="1"/>
</dbReference>
<comment type="pathway">
    <text evidence="2 11">Cofactor biosynthesis; NAD(+) biosynthesis; deamido-NAD(+) from nicotinate D-ribonucleotide: step 1/1.</text>
</comment>
<evidence type="ECO:0000313" key="13">
    <source>
        <dbReference type="EMBL" id="GGD17413.1"/>
    </source>
</evidence>
<dbReference type="InterPro" id="IPR004821">
    <property type="entry name" value="Cyt_trans-like"/>
</dbReference>
<dbReference type="CDD" id="cd02165">
    <property type="entry name" value="NMNAT"/>
    <property type="match status" value="1"/>
</dbReference>
<dbReference type="SUPFAM" id="SSF52374">
    <property type="entry name" value="Nucleotidylyl transferase"/>
    <property type="match status" value="1"/>
</dbReference>
<feature type="domain" description="Cytidyltransferase-like" evidence="12">
    <location>
        <begin position="15"/>
        <end position="174"/>
    </location>
</feature>
<dbReference type="InterPro" id="IPR005248">
    <property type="entry name" value="NadD/NMNAT"/>
</dbReference>
<keyword evidence="8 11" id="KW-0067">ATP-binding</keyword>
<name>A0A8J2V3L5_9PROT</name>
<dbReference type="NCBIfam" id="NF000843">
    <property type="entry name" value="PRK00071.2-2"/>
    <property type="match status" value="1"/>
</dbReference>
<dbReference type="GO" id="GO:0005524">
    <property type="term" value="F:ATP binding"/>
    <property type="evidence" value="ECO:0007669"/>
    <property type="project" value="UniProtKB-KW"/>
</dbReference>
<evidence type="ECO:0000259" key="12">
    <source>
        <dbReference type="Pfam" id="PF01467"/>
    </source>
</evidence>
<reference evidence="13" key="1">
    <citation type="journal article" date="2014" name="Int. J. Syst. Evol. Microbiol.">
        <title>Complete genome sequence of Corynebacterium casei LMG S-19264T (=DSM 44701T), isolated from a smear-ripened cheese.</title>
        <authorList>
            <consortium name="US DOE Joint Genome Institute (JGI-PGF)"/>
            <person name="Walter F."/>
            <person name="Albersmeier A."/>
            <person name="Kalinowski J."/>
            <person name="Ruckert C."/>
        </authorList>
    </citation>
    <scope>NUCLEOTIDE SEQUENCE</scope>
    <source>
        <strain evidence="13">CGMCC 1.12921</strain>
    </source>
</reference>
<evidence type="ECO:0000256" key="1">
    <source>
        <dbReference type="ARBA" id="ARBA00002324"/>
    </source>
</evidence>
<comment type="caution">
    <text evidence="13">The sequence shown here is derived from an EMBL/GenBank/DDBJ whole genome shotgun (WGS) entry which is preliminary data.</text>
</comment>
<evidence type="ECO:0000313" key="14">
    <source>
        <dbReference type="Proteomes" id="UP000613582"/>
    </source>
</evidence>
<keyword evidence="5 11" id="KW-0808">Transferase</keyword>
<keyword evidence="4 11" id="KW-0662">Pyridine nucleotide biosynthesis</keyword>
<reference evidence="13" key="2">
    <citation type="submission" date="2020-09" db="EMBL/GenBank/DDBJ databases">
        <authorList>
            <person name="Sun Q."/>
            <person name="Zhou Y."/>
        </authorList>
    </citation>
    <scope>NUCLEOTIDE SEQUENCE</scope>
    <source>
        <strain evidence="13">CGMCC 1.12921</strain>
    </source>
</reference>
<accession>A0A8J2V3L5</accession>
<protein>
    <recommendedName>
        <fullName evidence="11">Probable nicotinate-nucleotide adenylyltransferase</fullName>
        <ecNumber evidence="11">2.7.7.18</ecNumber>
    </recommendedName>
    <alternativeName>
        <fullName evidence="11">Deamido-NAD(+) diphosphorylase</fullName>
    </alternativeName>
    <alternativeName>
        <fullName evidence="11">Deamido-NAD(+) pyrophosphorylase</fullName>
    </alternativeName>
    <alternativeName>
        <fullName evidence="11">Nicotinate mononucleotide adenylyltransferase</fullName>
        <shortName evidence="11">NaMN adenylyltransferase</shortName>
    </alternativeName>
</protein>
<evidence type="ECO:0000256" key="3">
    <source>
        <dbReference type="ARBA" id="ARBA00009014"/>
    </source>
</evidence>
<dbReference type="Gene3D" id="3.40.50.620">
    <property type="entry name" value="HUPs"/>
    <property type="match status" value="1"/>
</dbReference>
<comment type="similarity">
    <text evidence="3 11">Belongs to the NadD family.</text>
</comment>
<dbReference type="Proteomes" id="UP000613582">
    <property type="component" value="Unassembled WGS sequence"/>
</dbReference>
<evidence type="ECO:0000256" key="5">
    <source>
        <dbReference type="ARBA" id="ARBA00022679"/>
    </source>
</evidence>
<organism evidence="13 14">
    <name type="scientific">Aquisalinus flavus</name>
    <dbReference type="NCBI Taxonomy" id="1526572"/>
    <lineage>
        <taxon>Bacteria</taxon>
        <taxon>Pseudomonadati</taxon>
        <taxon>Pseudomonadota</taxon>
        <taxon>Alphaproteobacteria</taxon>
        <taxon>Parvularculales</taxon>
        <taxon>Parvularculaceae</taxon>
        <taxon>Aquisalinus</taxon>
    </lineage>
</organism>
<evidence type="ECO:0000256" key="4">
    <source>
        <dbReference type="ARBA" id="ARBA00022642"/>
    </source>
</evidence>
<keyword evidence="14" id="KW-1185">Reference proteome</keyword>
<dbReference type="UniPathway" id="UPA00253">
    <property type="reaction ID" value="UER00332"/>
</dbReference>